<keyword evidence="2" id="KW-0689">Ribosomal protein</keyword>
<dbReference type="KEGG" id="hmg:100202646"/>
<dbReference type="Pfam" id="PF11788">
    <property type="entry name" value="MRP-L46"/>
    <property type="match status" value="1"/>
</dbReference>
<dbReference type="AlphaFoldDB" id="T2M5J6"/>
<dbReference type="PANTHER" id="PTHR13124:SF12">
    <property type="entry name" value="LARGE RIBOSOMAL SUBUNIT PROTEIN ML46"/>
    <property type="match status" value="1"/>
</dbReference>
<evidence type="ECO:0000259" key="1">
    <source>
        <dbReference type="Pfam" id="PF11788"/>
    </source>
</evidence>
<evidence type="ECO:0000313" key="2">
    <source>
        <dbReference type="EMBL" id="CDG67404.1"/>
    </source>
</evidence>
<dbReference type="OMA" id="IPSQAPC"/>
<dbReference type="GO" id="GO:0005762">
    <property type="term" value="C:mitochondrial large ribosomal subunit"/>
    <property type="evidence" value="ECO:0007669"/>
    <property type="project" value="TreeGrafter"/>
</dbReference>
<dbReference type="EMBL" id="HAAD01001172">
    <property type="protein sequence ID" value="CDG67404.1"/>
    <property type="molecule type" value="mRNA"/>
</dbReference>
<name>T2M5J6_HYDVU</name>
<dbReference type="Gene3D" id="3.90.79.10">
    <property type="entry name" value="Nucleoside Triphosphate Pyrophosphohydrolase"/>
    <property type="match status" value="1"/>
</dbReference>
<feature type="domain" description="Large ribosomal subunit protein mL46 N-terminal" evidence="1">
    <location>
        <begin position="11"/>
        <end position="101"/>
    </location>
</feature>
<organism evidence="2">
    <name type="scientific">Hydra vulgaris</name>
    <name type="common">Hydra</name>
    <name type="synonym">Hydra attenuata</name>
    <dbReference type="NCBI Taxonomy" id="6087"/>
    <lineage>
        <taxon>Eukaryota</taxon>
        <taxon>Metazoa</taxon>
        <taxon>Cnidaria</taxon>
        <taxon>Hydrozoa</taxon>
        <taxon>Hydroidolina</taxon>
        <taxon>Anthoathecata</taxon>
        <taxon>Aplanulata</taxon>
        <taxon>Hydridae</taxon>
        <taxon>Hydra</taxon>
    </lineage>
</organism>
<reference evidence="2" key="1">
    <citation type="journal article" date="2013" name="Genome Biol. Evol.">
        <title>Punctuated emergences of genetic and phenotypic innovations in eumetazoan, bilaterian, euteleostome, and hominidae ancestors.</title>
        <authorList>
            <person name="Wenger Y."/>
            <person name="Galliot B."/>
        </authorList>
    </citation>
    <scope>NUCLEOTIDE SEQUENCE</scope>
    <source>
        <tissue evidence="2">Whole animals</tissue>
    </source>
</reference>
<gene>
    <name evidence="2" type="primary">MRPL46</name>
</gene>
<accession>T2M5J6</accession>
<dbReference type="InterPro" id="IPR021757">
    <property type="entry name" value="Ribosomal_mL46_N"/>
</dbReference>
<dbReference type="OrthoDB" id="194611at2759"/>
<dbReference type="PANTHER" id="PTHR13124">
    <property type="entry name" value="39S RIBOSOMAL PROTEIN L46, MITOCHONDRIAL PRECURSOR-RELATED"/>
    <property type="match status" value="1"/>
</dbReference>
<dbReference type="InterPro" id="IPR040008">
    <property type="entry name" value="Ribosomal_mL46"/>
</dbReference>
<protein>
    <submittedName>
        <fullName evidence="2">39S ribosomal protein L46,mitochondrial</fullName>
    </submittedName>
</protein>
<sequence>MRQVPHFSKPWQIFVSVCLKRMNVISRPLNEIEQQYAKLQHQLEIEKSVLNDYEYRKASLEKVLLSKKQSKGNEDDKVLEAKNQLLAMQEEEENWAKDAQNIRLAQLDQFDNDYSSLKRKLSEILHYVVEDDQVLKEKVLLYPYTTIQSNECLRSASERLLASHGLPSCRFFNNSPVGHVKIRYDKNESRGEMYQGAKMFFMTAYLKDTHAKPSTLHKWLIPSELPLNLNKDYYKKVKPFLI</sequence>
<proteinExistence type="evidence at transcript level"/>
<keyword evidence="2" id="KW-0687">Ribonucleoprotein</keyword>
<dbReference type="GO" id="GO:0003735">
    <property type="term" value="F:structural constituent of ribosome"/>
    <property type="evidence" value="ECO:0007669"/>
    <property type="project" value="InterPro"/>
</dbReference>